<dbReference type="Proteomes" id="UP001500573">
    <property type="component" value="Unassembled WGS sequence"/>
</dbReference>
<proteinExistence type="predicted"/>
<evidence type="ECO:0000313" key="2">
    <source>
        <dbReference type="Proteomes" id="UP001500573"/>
    </source>
</evidence>
<comment type="caution">
    <text evidence="1">The sequence shown here is derived from an EMBL/GenBank/DDBJ whole genome shotgun (WGS) entry which is preliminary data.</text>
</comment>
<sequence length="174" mass="19597">MWARFLWGLATKEIRTDQFIRFLGVDQLGQYFPGDMTATNLFATGIIEVRKHLDVVAMGVLLHMVQDSFSQAHTGRAVESGAVCERIPRFYQPGKITQFYSYAGQLGSEHDKEDTFQALKGQTLQVQPSVVDVSRAFLELWREGASWDLAEKYFDCAFTLESPLVKAGPGPYTH</sequence>
<name>A0ABN1KW31_9BURK</name>
<evidence type="ECO:0000313" key="1">
    <source>
        <dbReference type="EMBL" id="GAA0776810.1"/>
    </source>
</evidence>
<keyword evidence="2" id="KW-1185">Reference proteome</keyword>
<reference evidence="1 2" key="1">
    <citation type="journal article" date="2019" name="Int. J. Syst. Evol. Microbiol.">
        <title>The Global Catalogue of Microorganisms (GCM) 10K type strain sequencing project: providing services to taxonomists for standard genome sequencing and annotation.</title>
        <authorList>
            <consortium name="The Broad Institute Genomics Platform"/>
            <consortium name="The Broad Institute Genome Sequencing Center for Infectious Disease"/>
            <person name="Wu L."/>
            <person name="Ma J."/>
        </authorList>
    </citation>
    <scope>NUCLEOTIDE SEQUENCE [LARGE SCALE GENOMIC DNA]</scope>
    <source>
        <strain evidence="1 2">JCM 15515</strain>
    </source>
</reference>
<gene>
    <name evidence="1" type="ORF">GCM10009108_11630</name>
</gene>
<protein>
    <submittedName>
        <fullName evidence="1">Uncharacterized protein</fullName>
    </submittedName>
</protein>
<accession>A0ABN1KW31</accession>
<organism evidence="1 2">
    <name type="scientific">Castellaniella ginsengisoli</name>
    <dbReference type="NCBI Taxonomy" id="546114"/>
    <lineage>
        <taxon>Bacteria</taxon>
        <taxon>Pseudomonadati</taxon>
        <taxon>Pseudomonadota</taxon>
        <taxon>Betaproteobacteria</taxon>
        <taxon>Burkholderiales</taxon>
        <taxon>Alcaligenaceae</taxon>
        <taxon>Castellaniella</taxon>
    </lineage>
</organism>
<dbReference type="EMBL" id="BAAAEX010000006">
    <property type="protein sequence ID" value="GAA0776810.1"/>
    <property type="molecule type" value="Genomic_DNA"/>
</dbReference>